<evidence type="ECO:0000313" key="14">
    <source>
        <dbReference type="WBParaSite" id="DME_0000365401-mRNA-1"/>
    </source>
</evidence>
<proteinExistence type="predicted"/>
<dbReference type="GO" id="GO:0005667">
    <property type="term" value="C:transcription regulator complex"/>
    <property type="evidence" value="ECO:0007669"/>
    <property type="project" value="TreeGrafter"/>
</dbReference>
<sequence>MREKGDGRISLIHFEGFFRRSVQSNSNYVCTKEKTCIITAKTRNCCQYCRFQKCLRVGMKKEAIRAERNQKRKERDDARYQISKKQ</sequence>
<dbReference type="EMBL" id="UYYG01001162">
    <property type="protein sequence ID" value="VDN57686.1"/>
    <property type="molecule type" value="Genomic_DNA"/>
</dbReference>
<dbReference type="Pfam" id="PF00105">
    <property type="entry name" value="zf-C4"/>
    <property type="match status" value="1"/>
</dbReference>
<evidence type="ECO:0000256" key="3">
    <source>
        <dbReference type="ARBA" id="ARBA00022833"/>
    </source>
</evidence>
<dbReference type="AlphaFoldDB" id="A0A0N4U9A4"/>
<gene>
    <name evidence="11" type="ORF">DME_LOCUS7659</name>
</gene>
<dbReference type="STRING" id="318479.A0A0N4U9A4"/>
<evidence type="ECO:0000256" key="6">
    <source>
        <dbReference type="ARBA" id="ARBA00023163"/>
    </source>
</evidence>
<keyword evidence="8" id="KW-0539">Nucleus</keyword>
<evidence type="ECO:0000313" key="11">
    <source>
        <dbReference type="EMBL" id="VDN57686.1"/>
    </source>
</evidence>
<evidence type="ECO:0000259" key="10">
    <source>
        <dbReference type="PROSITE" id="PS51030"/>
    </source>
</evidence>
<dbReference type="OrthoDB" id="5771769at2759"/>
<dbReference type="Proteomes" id="UP000274756">
    <property type="component" value="Unassembled WGS sequence"/>
</dbReference>
<evidence type="ECO:0000256" key="1">
    <source>
        <dbReference type="ARBA" id="ARBA00022723"/>
    </source>
</evidence>
<feature type="compositionally biased region" description="Basic and acidic residues" evidence="9">
    <location>
        <begin position="65"/>
        <end position="79"/>
    </location>
</feature>
<dbReference type="GO" id="GO:0008270">
    <property type="term" value="F:zinc ion binding"/>
    <property type="evidence" value="ECO:0007669"/>
    <property type="project" value="UniProtKB-KW"/>
</dbReference>
<dbReference type="PRINTS" id="PR00047">
    <property type="entry name" value="STROIDFINGER"/>
</dbReference>
<reference evidence="14" key="1">
    <citation type="submission" date="2017-02" db="UniProtKB">
        <authorList>
            <consortium name="WormBaseParasite"/>
        </authorList>
    </citation>
    <scope>IDENTIFICATION</scope>
</reference>
<evidence type="ECO:0000256" key="4">
    <source>
        <dbReference type="ARBA" id="ARBA00023015"/>
    </source>
</evidence>
<dbReference type="InterPro" id="IPR001628">
    <property type="entry name" value="Znf_hrmn_rcpt"/>
</dbReference>
<protein>
    <submittedName>
        <fullName evidence="14">Nuclear receptor domain-containing protein</fullName>
    </submittedName>
</protein>
<keyword evidence="7" id="KW-0675">Receptor</keyword>
<evidence type="ECO:0000256" key="9">
    <source>
        <dbReference type="SAM" id="MobiDB-lite"/>
    </source>
</evidence>
<dbReference type="SMART" id="SM00399">
    <property type="entry name" value="ZnF_C4"/>
    <property type="match status" value="1"/>
</dbReference>
<name>A0A0N4U9A4_DRAME</name>
<dbReference type="Gene3D" id="3.30.50.10">
    <property type="entry name" value="Erythroid Transcription Factor GATA-1, subunit A"/>
    <property type="match status" value="1"/>
</dbReference>
<dbReference type="Proteomes" id="UP000038040">
    <property type="component" value="Unplaced"/>
</dbReference>
<evidence type="ECO:0000313" key="12">
    <source>
        <dbReference type="Proteomes" id="UP000038040"/>
    </source>
</evidence>
<evidence type="ECO:0000256" key="2">
    <source>
        <dbReference type="ARBA" id="ARBA00022771"/>
    </source>
</evidence>
<dbReference type="PANTHER" id="PTHR24085">
    <property type="entry name" value="NUCLEAR HORMONE RECEPTOR"/>
    <property type="match status" value="1"/>
</dbReference>
<evidence type="ECO:0000256" key="7">
    <source>
        <dbReference type="ARBA" id="ARBA00023170"/>
    </source>
</evidence>
<dbReference type="PROSITE" id="PS51030">
    <property type="entry name" value="NUCLEAR_REC_DBD_2"/>
    <property type="match status" value="1"/>
</dbReference>
<feature type="region of interest" description="Disordered" evidence="9">
    <location>
        <begin position="65"/>
        <end position="86"/>
    </location>
</feature>
<keyword evidence="4" id="KW-0805">Transcription regulation</keyword>
<keyword evidence="5" id="KW-0238">DNA-binding</keyword>
<organism evidence="12 14">
    <name type="scientific">Dracunculus medinensis</name>
    <name type="common">Guinea worm</name>
    <dbReference type="NCBI Taxonomy" id="318479"/>
    <lineage>
        <taxon>Eukaryota</taxon>
        <taxon>Metazoa</taxon>
        <taxon>Ecdysozoa</taxon>
        <taxon>Nematoda</taxon>
        <taxon>Chromadorea</taxon>
        <taxon>Rhabditida</taxon>
        <taxon>Spirurina</taxon>
        <taxon>Dracunculoidea</taxon>
        <taxon>Dracunculidae</taxon>
        <taxon>Dracunculus</taxon>
    </lineage>
</organism>
<keyword evidence="2" id="KW-0863">Zinc-finger</keyword>
<evidence type="ECO:0000256" key="5">
    <source>
        <dbReference type="ARBA" id="ARBA00023125"/>
    </source>
</evidence>
<dbReference type="GO" id="GO:0000981">
    <property type="term" value="F:DNA-binding transcription factor activity, RNA polymerase II-specific"/>
    <property type="evidence" value="ECO:0007669"/>
    <property type="project" value="TreeGrafter"/>
</dbReference>
<dbReference type="GO" id="GO:0071376">
    <property type="term" value="P:cellular response to corticotropin-releasing hormone stimulus"/>
    <property type="evidence" value="ECO:0007669"/>
    <property type="project" value="TreeGrafter"/>
</dbReference>
<dbReference type="InterPro" id="IPR013088">
    <property type="entry name" value="Znf_NHR/GATA"/>
</dbReference>
<keyword evidence="6" id="KW-0804">Transcription</keyword>
<feature type="domain" description="Nuclear receptor" evidence="10">
    <location>
        <begin position="1"/>
        <end position="66"/>
    </location>
</feature>
<evidence type="ECO:0000313" key="13">
    <source>
        <dbReference type="Proteomes" id="UP000274756"/>
    </source>
</evidence>
<keyword evidence="3" id="KW-0862">Zinc</keyword>
<dbReference type="SUPFAM" id="SSF57716">
    <property type="entry name" value="Glucocorticoid receptor-like (DNA-binding domain)"/>
    <property type="match status" value="1"/>
</dbReference>
<dbReference type="WBParaSite" id="DME_0000365401-mRNA-1">
    <property type="protein sequence ID" value="DME_0000365401-mRNA-1"/>
    <property type="gene ID" value="DME_0000365401"/>
</dbReference>
<keyword evidence="1" id="KW-0479">Metal-binding</keyword>
<accession>A0A0N4U9A4</accession>
<dbReference type="PANTHER" id="PTHR24085:SF9">
    <property type="match status" value="1"/>
</dbReference>
<reference evidence="11 13" key="2">
    <citation type="submission" date="2018-11" db="EMBL/GenBank/DDBJ databases">
        <authorList>
            <consortium name="Pathogen Informatics"/>
        </authorList>
    </citation>
    <scope>NUCLEOTIDE SEQUENCE [LARGE SCALE GENOMIC DNA]</scope>
</reference>
<keyword evidence="13" id="KW-1185">Reference proteome</keyword>
<dbReference type="GO" id="GO:0035259">
    <property type="term" value="F:nuclear glucocorticoid receptor binding"/>
    <property type="evidence" value="ECO:0007669"/>
    <property type="project" value="TreeGrafter"/>
</dbReference>
<dbReference type="GO" id="GO:0005634">
    <property type="term" value="C:nucleus"/>
    <property type="evidence" value="ECO:0007669"/>
    <property type="project" value="TreeGrafter"/>
</dbReference>
<dbReference type="GO" id="GO:0000978">
    <property type="term" value="F:RNA polymerase II cis-regulatory region sequence-specific DNA binding"/>
    <property type="evidence" value="ECO:0007669"/>
    <property type="project" value="TreeGrafter"/>
</dbReference>
<evidence type="ECO:0000256" key="8">
    <source>
        <dbReference type="ARBA" id="ARBA00023242"/>
    </source>
</evidence>